<dbReference type="GO" id="GO:0005509">
    <property type="term" value="F:calcium ion binding"/>
    <property type="evidence" value="ECO:0007669"/>
    <property type="project" value="EnsemblFungi"/>
</dbReference>
<dbReference type="InterPro" id="IPR029044">
    <property type="entry name" value="Nucleotide-diphossugar_trans"/>
</dbReference>
<evidence type="ECO:0000313" key="12">
    <source>
        <dbReference type="Proteomes" id="UP000019384"/>
    </source>
</evidence>
<dbReference type="GO" id="GO:0018279">
    <property type="term" value="P:protein N-linked glycosylation via asparagine"/>
    <property type="evidence" value="ECO:0007669"/>
    <property type="project" value="TreeGrafter"/>
</dbReference>
<dbReference type="HOGENOM" id="CLU_002668_1_0_1"/>
<evidence type="ECO:0000256" key="1">
    <source>
        <dbReference type="ARBA" id="ARBA00001913"/>
    </source>
</evidence>
<evidence type="ECO:0008006" key="13">
    <source>
        <dbReference type="Google" id="ProtNLM"/>
    </source>
</evidence>
<dbReference type="GO" id="GO:0005537">
    <property type="term" value="F:D-mannose binding"/>
    <property type="evidence" value="ECO:0007669"/>
    <property type="project" value="EnsemblFungi"/>
</dbReference>
<sequence>MFMLLRLLVISVIFQYCSADLPDHTIDIQLAGNWKKTPFALNLIESASNENESYFLPAVSIILGVSLPSGDNDDFDETELSLEDISELSDEQAYLNVFKLLKNDFERASFNVSLSSRLFSPRIQAQYSHYTQTAQSSARTACGSDSSSWAVLNGEFYCHPDDVFALKTTGSSSMELLPFDRVVGDKNKPTVELYGDYRSASFKQFFLNLYISARAGKISFVWRYLPDLSADEPEYLNSYGVDLTLKRTDYIVIDDRKFDNQVTAGSKKAEDANDYIDDIPPLNKEHIPDLALKLTSHVLSTSNSDADRLKVLRDLVQDFPKYSSKIAQSGDDYASILGAVNENLKVPVPDGLYINGVPVPEKKLNPLKIMSVLKRELGLQDLLSRLMGSAANAANLSEELSGRLNEFTGSVVRYDVSSIEGAIVYLNNIEKDPQYEHYSTSRDSYGDLQPGVFPPVKENVHDLVFAINLSDPAQLYYFLQTVTAILNRSVPQRVGVLPLIQSEADEIIANQFLYACNVYGLRNGISFLINLNEEVFSKGLETISLSDLYLLDIPENYDFDALLSHNRRFQNRFKIDSPHILVNGVFYSLLNPRWQYMINSQVSYDINLLHSAYLEGSIPDGMSLRAYLLSGSRSHRNTFIAPDQGNAENFEFLTYTSEGAREEILRAVQDDKIHSFEKLIENIPSDTLWFIGSLKNPQVAAQLRNIADWFESSASDNVRALIVNTDLEKASPSGKISDLLHGISSGDVHLDREVVQLVESTLGLEVQAESAFILFAGRLIDLKSKLLDVNDLSLLKEFEEEHRLAFIRDISAGIPSVTSSADVFEHFVMLLTQTYYYKQTDYISGGLPPRYKISDLNTKTSLRVGSDESSIQVTIVLDPITEYSQKLLAISTMFQEMPFVSLKVILRPHSDLEDIPIKRFFRGVYDYRLVFDKETGAIDESSKRALFESVPDKTLFTLDIDAPPSWIVMIKEANADLDNVKLELSGPVSGLYELKNILIEGHSFETGSEDSPSMGMVVDLRQNGELYSDTNIMANLGYFQLKANPGLWEFSIKDGTPSSDLYSLLEVTKEYSANVKALTPKRVENLAILDLSGLVVYVKVSKKPGKENESLISLDQPEGTTGGSLINKGFGFLKGAFDRTQKTKQADINIFTVASGHLYERFLGIMTASVRRHTGHTVKFWLIENYMSPLLKKSLPILAEEYDFQYELITYKWPIWLRSQREKQRTIWGYKILFLDVLFPQDLDKVIFVDSDQIVRTDLKELVDLDLEGAAYGYTPMCDSRTEMEGFRFWKQGYWKNLLGENLKYHISALYVIDLKKFRELAAGDRLRQHYQTLSADPNSLSNLDQDLPNNLQHIIKIHSLPQEWLWCETWCNDESLKKAKTIDLCNNPLTKEPKLDRARRQIPEWTEYDDAITNLLNQRLFGKDEQSENTHDEL</sequence>
<dbReference type="PANTHER" id="PTHR11226:SF0">
    <property type="entry name" value="UDP-GLUCOSE:GLYCOPROTEIN GLUCOSYLTRANSFERASE"/>
    <property type="match status" value="1"/>
</dbReference>
<evidence type="ECO:0000313" key="11">
    <source>
        <dbReference type="EMBL" id="CDK27513.1"/>
    </source>
</evidence>
<evidence type="ECO:0000259" key="8">
    <source>
        <dbReference type="Pfam" id="PF18401"/>
    </source>
</evidence>
<dbReference type="CDD" id="cd06432">
    <property type="entry name" value="GT8_HUGT1_C_like"/>
    <property type="match status" value="1"/>
</dbReference>
<dbReference type="InterPro" id="IPR009448">
    <property type="entry name" value="UDP-g_GGtrans"/>
</dbReference>
<feature type="domain" description="UGGT thioredoxin-like" evidence="9">
    <location>
        <begin position="420"/>
        <end position="640"/>
    </location>
</feature>
<dbReference type="Gene3D" id="3.90.550.10">
    <property type="entry name" value="Spore Coat Polysaccharide Biosynthesis Protein SpsA, Chain A"/>
    <property type="match status" value="1"/>
</dbReference>
<dbReference type="RefSeq" id="XP_022459507.1">
    <property type="nucleotide sequence ID" value="XM_022601912.1"/>
</dbReference>
<dbReference type="Pfam" id="PF18404">
    <property type="entry name" value="Glyco_transf_24"/>
    <property type="match status" value="1"/>
</dbReference>
<dbReference type="GO" id="GO:0051787">
    <property type="term" value="F:misfolded protein binding"/>
    <property type="evidence" value="ECO:0007669"/>
    <property type="project" value="EnsemblFungi"/>
</dbReference>
<gene>
    <name evidence="11" type="ORF">KUCA_T00003491001</name>
</gene>
<feature type="signal peptide" evidence="6">
    <location>
        <begin position="1"/>
        <end position="19"/>
    </location>
</feature>
<evidence type="ECO:0000259" key="9">
    <source>
        <dbReference type="Pfam" id="PF18402"/>
    </source>
</evidence>
<evidence type="ECO:0000256" key="5">
    <source>
        <dbReference type="ARBA" id="ARBA00023180"/>
    </source>
</evidence>
<accession>W6MMU6</accession>
<evidence type="ECO:0000256" key="6">
    <source>
        <dbReference type="SAM" id="SignalP"/>
    </source>
</evidence>
<evidence type="ECO:0000256" key="4">
    <source>
        <dbReference type="ARBA" id="ARBA00022824"/>
    </source>
</evidence>
<dbReference type="Pfam" id="PF06427">
    <property type="entry name" value="UDP-g_GGTase"/>
    <property type="match status" value="1"/>
</dbReference>
<keyword evidence="4" id="KW-0256">Endoplasmic reticulum</keyword>
<feature type="chain" id="PRO_5004878505" description="Glycosyltransferase family 24 protein" evidence="6">
    <location>
        <begin position="20"/>
        <end position="1435"/>
    </location>
</feature>
<dbReference type="InterPro" id="IPR040497">
    <property type="entry name" value="Glyco_transf_24"/>
</dbReference>
<dbReference type="Pfam" id="PF18401">
    <property type="entry name" value="Thioredoxin_13"/>
    <property type="match status" value="1"/>
</dbReference>
<dbReference type="GO" id="GO:0036503">
    <property type="term" value="P:ERAD pathway"/>
    <property type="evidence" value="ECO:0007669"/>
    <property type="project" value="TreeGrafter"/>
</dbReference>
<reference evidence="11" key="1">
    <citation type="submission" date="2013-12" db="EMBL/GenBank/DDBJ databases">
        <authorList>
            <person name="Genoscope - CEA"/>
        </authorList>
    </citation>
    <scope>NUCLEOTIDE SEQUENCE</scope>
    <source>
        <strain evidence="11">CBS 1993</strain>
    </source>
</reference>
<dbReference type="Proteomes" id="UP000019384">
    <property type="component" value="Unassembled WGS sequence"/>
</dbReference>
<dbReference type="STRING" id="1382522.W6MMU6"/>
<dbReference type="UniPathway" id="UPA00378"/>
<dbReference type="GO" id="GO:0005788">
    <property type="term" value="C:endoplasmic reticulum lumen"/>
    <property type="evidence" value="ECO:0007669"/>
    <property type="project" value="UniProtKB-SubCell"/>
</dbReference>
<feature type="domain" description="UGGT thioredoxin-like" evidence="8">
    <location>
        <begin position="276"/>
        <end position="391"/>
    </location>
</feature>
<reference evidence="11" key="2">
    <citation type="submission" date="2014-02" db="EMBL/GenBank/DDBJ databases">
        <title>Complete DNA sequence of /Kuraishia capsulata/ illustrates novel genomic features among budding yeasts (/Saccharomycotina/).</title>
        <authorList>
            <person name="Morales L."/>
            <person name="Noel B."/>
            <person name="Porcel B."/>
            <person name="Marcet-Houben M."/>
            <person name="Hullo M-F."/>
            <person name="Sacerdot C."/>
            <person name="Tekaia F."/>
            <person name="Leh-Louis V."/>
            <person name="Despons L."/>
            <person name="Khanna V."/>
            <person name="Aury J-M."/>
            <person name="Barbe V."/>
            <person name="Couloux A."/>
            <person name="Labadie K."/>
            <person name="Pelletier E."/>
            <person name="Souciet J-L."/>
            <person name="Boekhout T."/>
            <person name="Gabaldon T."/>
            <person name="Wincker P."/>
            <person name="Dujon B."/>
        </authorList>
    </citation>
    <scope>NUCLEOTIDE SEQUENCE</scope>
    <source>
        <strain evidence="11">CBS 1993</strain>
    </source>
</reference>
<dbReference type="Pfam" id="PF18402">
    <property type="entry name" value="Thioredoxin_14"/>
    <property type="match status" value="1"/>
</dbReference>
<evidence type="ECO:0000259" key="10">
    <source>
        <dbReference type="Pfam" id="PF18404"/>
    </source>
</evidence>
<dbReference type="GO" id="GO:0003980">
    <property type="term" value="F:UDP-glucose:glycoprotein glucosyltransferase activity"/>
    <property type="evidence" value="ECO:0007669"/>
    <property type="project" value="EnsemblFungi"/>
</dbReference>
<dbReference type="Pfam" id="PF18400">
    <property type="entry name" value="Thioredoxin_12"/>
    <property type="match status" value="1"/>
</dbReference>
<keyword evidence="12" id="KW-1185">Reference proteome</keyword>
<evidence type="ECO:0000256" key="3">
    <source>
        <dbReference type="ARBA" id="ARBA00022729"/>
    </source>
</evidence>
<evidence type="ECO:0000256" key="2">
    <source>
        <dbReference type="ARBA" id="ARBA00004319"/>
    </source>
</evidence>
<organism evidence="11 12">
    <name type="scientific">Kuraishia capsulata CBS 1993</name>
    <dbReference type="NCBI Taxonomy" id="1382522"/>
    <lineage>
        <taxon>Eukaryota</taxon>
        <taxon>Fungi</taxon>
        <taxon>Dikarya</taxon>
        <taxon>Ascomycota</taxon>
        <taxon>Saccharomycotina</taxon>
        <taxon>Pichiomycetes</taxon>
        <taxon>Pichiales</taxon>
        <taxon>Pichiaceae</taxon>
        <taxon>Kuraishia</taxon>
    </lineage>
</organism>
<keyword evidence="5" id="KW-0325">Glycoprotein</keyword>
<dbReference type="EMBL" id="HG793128">
    <property type="protein sequence ID" value="CDK27513.1"/>
    <property type="molecule type" value="Genomic_DNA"/>
</dbReference>
<dbReference type="InterPro" id="IPR040692">
    <property type="entry name" value="UGGT_TRXL_3"/>
</dbReference>
<evidence type="ECO:0000259" key="7">
    <source>
        <dbReference type="Pfam" id="PF18400"/>
    </source>
</evidence>
<dbReference type="SUPFAM" id="SSF53448">
    <property type="entry name" value="Nucleotide-diphospho-sugar transferases"/>
    <property type="match status" value="1"/>
</dbReference>
<dbReference type="OrthoDB" id="27683at2759"/>
<dbReference type="GO" id="GO:0051082">
    <property type="term" value="F:unfolded protein binding"/>
    <property type="evidence" value="ECO:0007669"/>
    <property type="project" value="TreeGrafter"/>
</dbReference>
<dbReference type="InterPro" id="IPR040694">
    <property type="entry name" value="UGGT_TRXL_2"/>
</dbReference>
<feature type="domain" description="UGGT thioredoxin-like" evidence="7">
    <location>
        <begin position="36"/>
        <end position="230"/>
    </location>
</feature>
<comment type="subcellular location">
    <subcellularLocation>
        <location evidence="2">Endoplasmic reticulum lumen</location>
    </subcellularLocation>
</comment>
<name>W6MMU6_9ASCO</name>
<dbReference type="PANTHER" id="PTHR11226">
    <property type="entry name" value="UDP-GLUCOSE GLYCOPROTEIN:GLUCOSYLTRANSFERASE"/>
    <property type="match status" value="1"/>
</dbReference>
<dbReference type="InterPro" id="IPR040693">
    <property type="entry name" value="UGGT_TRXL_1"/>
</dbReference>
<comment type="cofactor">
    <cofactor evidence="1">
        <name>Ca(2+)</name>
        <dbReference type="ChEBI" id="CHEBI:29108"/>
    </cofactor>
</comment>
<dbReference type="GeneID" id="34520895"/>
<proteinExistence type="predicted"/>
<feature type="domain" description="Glucosyltransferase 24 catalytic" evidence="10">
    <location>
        <begin position="1148"/>
        <end position="1415"/>
    </location>
</feature>
<protein>
    <recommendedName>
        <fullName evidence="13">Glycosyltransferase family 24 protein</fullName>
    </recommendedName>
</protein>
<dbReference type="GO" id="GO:0006491">
    <property type="term" value="P:N-glycan processing"/>
    <property type="evidence" value="ECO:0007669"/>
    <property type="project" value="EnsemblFungi"/>
</dbReference>
<keyword evidence="3 6" id="KW-0732">Signal</keyword>